<dbReference type="Proteomes" id="UP000024900">
    <property type="component" value="Unassembled WGS sequence"/>
</dbReference>
<keyword evidence="1" id="KW-0472">Membrane</keyword>
<keyword evidence="1" id="KW-1133">Transmembrane helix</keyword>
<dbReference type="AlphaFoldDB" id="A0A837CMS1"/>
<gene>
    <name evidence="2" type="ORF">BJA5080_04292</name>
</gene>
<keyword evidence="1" id="KW-0812">Transmembrane</keyword>
<proteinExistence type="predicted"/>
<evidence type="ECO:0000256" key="1">
    <source>
        <dbReference type="SAM" id="Phobius"/>
    </source>
</evidence>
<comment type="caution">
    <text evidence="2">The sequence shown here is derived from an EMBL/GenBank/DDBJ whole genome shotgun (WGS) entry which is preliminary data.</text>
</comment>
<feature type="transmembrane region" description="Helical" evidence="1">
    <location>
        <begin position="115"/>
        <end position="138"/>
    </location>
</feature>
<sequence>MAVAHIQQSSLVRIDRLELGHRFLLVPFGSLSLCRNSGLWQAGSIGRTNLVRRHRIATARMNPRKSRRDQCSASQGLHHMSWKKKYAIGCLIALFVFTAMDSYDRPNRDVRFGAVIVMAAVWPVTVSVILGGAVGGMVRDGLPSES</sequence>
<reference evidence="2 3" key="1">
    <citation type="journal article" date="2014" name="BMC Genomics">
        <title>Comparative genomics of Bradyrhizobium japonicum CPAC 15 and Bradyrhizobium diazoefficiens CPAC 7: elite model strains for understanding symbiotic performance with soybean.</title>
        <authorList>
            <person name="Siqueira A.F."/>
            <person name="Ormeno-Orrillo E."/>
            <person name="Souza R.C."/>
            <person name="Rodrigues E.P."/>
            <person name="Almeida L.G."/>
            <person name="Barcellos F.G."/>
            <person name="Batista J.S."/>
            <person name="Nakatami A.S."/>
            <person name="Martinez-Romero E."/>
            <person name="Vasconcelos A.T."/>
            <person name="Hungria M."/>
        </authorList>
    </citation>
    <scope>NUCLEOTIDE SEQUENCE [LARGE SCALE GENOMIC DNA]</scope>
    <source>
        <strain evidence="2 3">SEMIA 5080</strain>
    </source>
</reference>
<accession>A0A837CMS1</accession>
<evidence type="ECO:0000313" key="3">
    <source>
        <dbReference type="Proteomes" id="UP000024900"/>
    </source>
</evidence>
<dbReference type="EMBL" id="ADOU02000004">
    <property type="protein sequence ID" value="KGJ69943.1"/>
    <property type="molecule type" value="Genomic_DNA"/>
</dbReference>
<protein>
    <submittedName>
        <fullName evidence="2">Uncharacterized protein</fullName>
    </submittedName>
</protein>
<organism evidence="2 3">
    <name type="scientific">Bradyrhizobium diazoefficiens SEMIA 5080</name>
    <dbReference type="NCBI Taxonomy" id="754504"/>
    <lineage>
        <taxon>Bacteria</taxon>
        <taxon>Pseudomonadati</taxon>
        <taxon>Pseudomonadota</taxon>
        <taxon>Alphaproteobacteria</taxon>
        <taxon>Hyphomicrobiales</taxon>
        <taxon>Nitrobacteraceae</taxon>
        <taxon>Bradyrhizobium</taxon>
    </lineage>
</organism>
<evidence type="ECO:0000313" key="2">
    <source>
        <dbReference type="EMBL" id="KGJ69943.1"/>
    </source>
</evidence>
<name>A0A837CMS1_9BRAD</name>